<proteinExistence type="predicted"/>
<comment type="caution">
    <text evidence="3">The sequence shown here is derived from an EMBL/GenBank/DDBJ whole genome shotgun (WGS) entry which is preliminary data.</text>
</comment>
<name>A0A9N9DCZ6_9GLOM</name>
<organism evidence="3 4">
    <name type="scientific">Paraglomus occultum</name>
    <dbReference type="NCBI Taxonomy" id="144539"/>
    <lineage>
        <taxon>Eukaryota</taxon>
        <taxon>Fungi</taxon>
        <taxon>Fungi incertae sedis</taxon>
        <taxon>Mucoromycota</taxon>
        <taxon>Glomeromycotina</taxon>
        <taxon>Glomeromycetes</taxon>
        <taxon>Paraglomerales</taxon>
        <taxon>Paraglomeraceae</taxon>
        <taxon>Paraglomus</taxon>
    </lineage>
</organism>
<dbReference type="PANTHER" id="PTHR34871">
    <property type="entry name" value="DUF5898 DOMAIN-CONTAINING PROTEIN"/>
    <property type="match status" value="1"/>
</dbReference>
<sequence>FKSILTDGLPPLGGEIGNRTDSSQREDHEDAVIDHSMFTLIKDISLSNKPSLIWQLFENKGNFDYCSETSIANCVSVVLADIVYAMGREKELSFREEMPFRQQRPDIWVVSFHGLPVGIIEIKKPSDKIMDSPQLGGQVFDYLTMLQSFYGIKWHFAIVSTYRQWKIFWLKDTDTIAKSDSVSTPDNLFITNQHQLPDIPLWGGANPVTVKAVSKKRTATTSRNIYASDTIFSDDKRLAHAIASVLHKMASTPRDKVCLVDHNRAYIEMNDQTWKWTDLPSDLKQVKFELMPRIDAPKYICLAYLGSGSEGLVWLATTKSGNGCVIKLSTTIRPIPLQLTGTKEHYNRNTEEERETLLSKMKTEAKNWSDVWGINAQAKIIGGQPALVMPYLQMCSQDELDNSSEIQNATCIAVEDMAKQGYQHADLSQRHVGLYKKVDSSGKCCLHAIFVDLSNIRKIQPTDQVDAVTAMLSDLNL</sequence>
<dbReference type="InterPro" id="IPR045417">
    <property type="entry name" value="DUF5898"/>
</dbReference>
<keyword evidence="4" id="KW-1185">Reference proteome</keyword>
<evidence type="ECO:0000256" key="1">
    <source>
        <dbReference type="SAM" id="MobiDB-lite"/>
    </source>
</evidence>
<dbReference type="InterPro" id="IPR011009">
    <property type="entry name" value="Kinase-like_dom_sf"/>
</dbReference>
<evidence type="ECO:0000313" key="3">
    <source>
        <dbReference type="EMBL" id="CAG8631081.1"/>
    </source>
</evidence>
<dbReference type="Pfam" id="PF19250">
    <property type="entry name" value="DUF5898"/>
    <property type="match status" value="1"/>
</dbReference>
<feature type="domain" description="DUF5898" evidence="2">
    <location>
        <begin position="304"/>
        <end position="435"/>
    </location>
</feature>
<evidence type="ECO:0000259" key="2">
    <source>
        <dbReference type="Pfam" id="PF19250"/>
    </source>
</evidence>
<dbReference type="EMBL" id="CAJVPJ010002885">
    <property type="protein sequence ID" value="CAG8631081.1"/>
    <property type="molecule type" value="Genomic_DNA"/>
</dbReference>
<protein>
    <submittedName>
        <fullName evidence="3">8882_t:CDS:1</fullName>
    </submittedName>
</protein>
<reference evidence="3" key="1">
    <citation type="submission" date="2021-06" db="EMBL/GenBank/DDBJ databases">
        <authorList>
            <person name="Kallberg Y."/>
            <person name="Tangrot J."/>
            <person name="Rosling A."/>
        </authorList>
    </citation>
    <scope>NUCLEOTIDE SEQUENCE</scope>
    <source>
        <strain evidence="3">IA702</strain>
    </source>
</reference>
<accession>A0A9N9DCZ6</accession>
<dbReference type="AlphaFoldDB" id="A0A9N9DCZ6"/>
<dbReference type="OrthoDB" id="2428931at2759"/>
<feature type="non-terminal residue" evidence="3">
    <location>
        <position position="1"/>
    </location>
</feature>
<gene>
    <name evidence="3" type="ORF">POCULU_LOCUS8897</name>
</gene>
<dbReference type="Proteomes" id="UP000789572">
    <property type="component" value="Unassembled WGS sequence"/>
</dbReference>
<evidence type="ECO:0000313" key="4">
    <source>
        <dbReference type="Proteomes" id="UP000789572"/>
    </source>
</evidence>
<feature type="region of interest" description="Disordered" evidence="1">
    <location>
        <begin position="1"/>
        <end position="27"/>
    </location>
</feature>
<dbReference type="SUPFAM" id="SSF56112">
    <property type="entry name" value="Protein kinase-like (PK-like)"/>
    <property type="match status" value="1"/>
</dbReference>
<dbReference type="PANTHER" id="PTHR34871:SF1">
    <property type="entry name" value="DUF5898 DOMAIN-CONTAINING PROTEIN"/>
    <property type="match status" value="1"/>
</dbReference>